<proteinExistence type="predicted"/>
<keyword evidence="1" id="KW-0472">Membrane</keyword>
<name>A0A2T4YWH0_9HYPH</name>
<gene>
    <name evidence="2" type="ORF">C8P69_1257</name>
</gene>
<keyword evidence="1" id="KW-0812">Transmembrane</keyword>
<comment type="caution">
    <text evidence="2">The sequence shown here is derived from an EMBL/GenBank/DDBJ whole genome shotgun (WGS) entry which is preliminary data.</text>
</comment>
<dbReference type="EMBL" id="PZZL01000025">
    <property type="protein sequence ID" value="PTM48444.1"/>
    <property type="molecule type" value="Genomic_DNA"/>
</dbReference>
<reference evidence="2 3" key="1">
    <citation type="submission" date="2018-04" db="EMBL/GenBank/DDBJ databases">
        <title>Genomic Encyclopedia of Archaeal and Bacterial Type Strains, Phase II (KMG-II): from individual species to whole genera.</title>
        <authorList>
            <person name="Goeker M."/>
        </authorList>
    </citation>
    <scope>NUCLEOTIDE SEQUENCE [LARGE SCALE GENOMIC DNA]</scope>
    <source>
        <strain evidence="2 3">DSM 25521</strain>
    </source>
</reference>
<dbReference type="AlphaFoldDB" id="A0A2T4YWH0"/>
<evidence type="ECO:0000256" key="1">
    <source>
        <dbReference type="SAM" id="Phobius"/>
    </source>
</evidence>
<sequence length="66" mass="7304">MALAVFTGIAVAACLLFRFVDTVNPIHRRESPWLPAIPIRAMLSFFIMEGVTLTTLGIRADRRTSA</sequence>
<keyword evidence="3" id="KW-1185">Reference proteome</keyword>
<accession>A0A2T4YWH0</accession>
<keyword evidence="1" id="KW-1133">Transmembrane helix</keyword>
<feature type="transmembrane region" description="Helical" evidence="1">
    <location>
        <begin position="38"/>
        <end position="58"/>
    </location>
</feature>
<dbReference type="Proteomes" id="UP000241808">
    <property type="component" value="Unassembled WGS sequence"/>
</dbReference>
<evidence type="ECO:0000313" key="3">
    <source>
        <dbReference type="Proteomes" id="UP000241808"/>
    </source>
</evidence>
<evidence type="ECO:0000313" key="2">
    <source>
        <dbReference type="EMBL" id="PTM48444.1"/>
    </source>
</evidence>
<organism evidence="2 3">
    <name type="scientific">Phreatobacter oligotrophus</name>
    <dbReference type="NCBI Taxonomy" id="1122261"/>
    <lineage>
        <taxon>Bacteria</taxon>
        <taxon>Pseudomonadati</taxon>
        <taxon>Pseudomonadota</taxon>
        <taxon>Alphaproteobacteria</taxon>
        <taxon>Hyphomicrobiales</taxon>
        <taxon>Phreatobacteraceae</taxon>
        <taxon>Phreatobacter</taxon>
    </lineage>
</organism>
<protein>
    <submittedName>
        <fullName evidence="2">Uncharacterized protein</fullName>
    </submittedName>
</protein>